<dbReference type="GO" id="GO:0072546">
    <property type="term" value="C:EMC complex"/>
    <property type="evidence" value="ECO:0007669"/>
    <property type="project" value="InterPro"/>
</dbReference>
<evidence type="ECO:0000259" key="13">
    <source>
        <dbReference type="Pfam" id="PF07774"/>
    </source>
</evidence>
<evidence type="ECO:0000256" key="6">
    <source>
        <dbReference type="ARBA" id="ARBA00022824"/>
    </source>
</evidence>
<comment type="subcellular location">
    <subcellularLocation>
        <location evidence="1">Endoplasmic reticulum membrane</location>
        <topology evidence="1">Single-pass type I membrane protein</topology>
    </subcellularLocation>
</comment>
<sequence>MYFCLHRSISTCILGLLSLVVASNALFADEVGVSDFLVATTGHGPTKFVFTTTSGESVITSDSPVAGHELSASTLATSCYVASRNIGSGNLLWRRNVCSSESKSNRHTVAAAKDTVWTMDSLGVIRAWEADIGRLIWDAFLETEPTDQPRLLMLPPSSLGAEEETRNGIGAVAKDRMLLLDAVTGEPLGKPLSAAQILNDNGASHGKSGQQTAQWLQMVTDEKDKWRVLLGWISSRDGIDVTTTGSDLLLVDLEWHQDDGTITVAHSQRLDYITKQIDASSLHIMPTSGSAVALSADGTHALSFGVANGQGNFDAVKFAALARPSSLSVLSDTVARIRGIDGNGKPQEGLFQIPSWNPLPDVAIVSSIGYGSCQGSTAVAVAIGSGEPSVQVWKQDGASWKSVTMSALSASQATENAMKSPTLTALACNEGSTEFLLSTPSGTTGALLVDTSQASVSWTWTAEEGLGHISSGLVLDASHAVVVDDLVVEGDSEQEPAEIARRLEFSARLSSQWESLVGAGANLLSSSSKDKLFGFLQIAVLVSERTDRLYGMELAGPSRGTAAWTVDLPSGAMWHKLVHGTHNAAKSTHGMHGGTHAREVLVVSATTDSQIGWKCIDGTSGEVHSEGSIGISAPVVQVMPIVGGGACRQQAALMHEDHTVSLVPADSTSFNHALSASPNGFFAHVLSGSNDATARLESFQITSAEKPAVLVGQTSFPGERLIQTVYPLRAEVIQSPCTVLGDDSLLLKYLNPHLAAIVTVRDGTHSEEVDSFGEALRRSKQQTEKKQKKKPLGVTPKPGAKTEATTADAEVTKEDEPNLFVSLVDTVSGRVLYRASHANAATSSKHIQAVFSENWIVYSFVNAKTRKAEVGVLSLYEGMIHRKGLTAFTSPEQTTEFSSWDARETKPIVLAKTYSIPKPVTALGVTQTRSGISAHQILLATSEDRIYSVGRAVLEPRRPLSDLKESEKLEGLRQYSELIPLVTLQALSYNLTVHAPTQIVSAPTELESQTLVFAFGGPDLFFTRTSPSKGFDMLPESFNRILLSLLVVALLVVVVVTKRMATQKIVKHGWM</sequence>
<reference evidence="15" key="1">
    <citation type="submission" date="2020-06" db="EMBL/GenBank/DDBJ databases">
        <authorList>
            <consortium name="Plant Systems Biology data submission"/>
        </authorList>
    </citation>
    <scope>NUCLEOTIDE SEQUENCE</scope>
    <source>
        <strain evidence="15">D6</strain>
    </source>
</reference>
<evidence type="ECO:0000259" key="14">
    <source>
        <dbReference type="Pfam" id="PF25293"/>
    </source>
</evidence>
<evidence type="ECO:0000256" key="8">
    <source>
        <dbReference type="ARBA" id="ARBA00023136"/>
    </source>
</evidence>
<dbReference type="Pfam" id="PF25293">
    <property type="entry name" value="Beta-prop_EMC1_N"/>
    <property type="match status" value="1"/>
</dbReference>
<keyword evidence="9" id="KW-0325">Glycoprotein</keyword>
<feature type="compositionally biased region" description="Basic and acidic residues" evidence="10">
    <location>
        <begin position="775"/>
        <end position="785"/>
    </location>
</feature>
<dbReference type="EMBL" id="CAICTM010000425">
    <property type="protein sequence ID" value="CAB9510212.1"/>
    <property type="molecule type" value="Genomic_DNA"/>
</dbReference>
<evidence type="ECO:0000256" key="4">
    <source>
        <dbReference type="ARBA" id="ARBA00022692"/>
    </source>
</evidence>
<dbReference type="OrthoDB" id="28092at2759"/>
<dbReference type="PANTHER" id="PTHR21573:SF0">
    <property type="entry name" value="ER MEMBRANE PROTEIN COMPLEX SUBUNIT 1"/>
    <property type="match status" value="1"/>
</dbReference>
<feature type="chain" id="PRO_5040325637" description="ER membrane protein complex subunit 1" evidence="12">
    <location>
        <begin position="26"/>
        <end position="1071"/>
    </location>
</feature>
<evidence type="ECO:0000313" key="16">
    <source>
        <dbReference type="Proteomes" id="UP001153069"/>
    </source>
</evidence>
<dbReference type="GO" id="GO:0034975">
    <property type="term" value="P:protein folding in endoplasmic reticulum"/>
    <property type="evidence" value="ECO:0007669"/>
    <property type="project" value="TreeGrafter"/>
</dbReference>
<dbReference type="InterPro" id="IPR058545">
    <property type="entry name" value="Beta-prop_EMC1_1st"/>
</dbReference>
<dbReference type="Pfam" id="PF07774">
    <property type="entry name" value="EMC1_C"/>
    <property type="match status" value="1"/>
</dbReference>
<organism evidence="15 16">
    <name type="scientific">Seminavis robusta</name>
    <dbReference type="NCBI Taxonomy" id="568900"/>
    <lineage>
        <taxon>Eukaryota</taxon>
        <taxon>Sar</taxon>
        <taxon>Stramenopiles</taxon>
        <taxon>Ochrophyta</taxon>
        <taxon>Bacillariophyta</taxon>
        <taxon>Bacillariophyceae</taxon>
        <taxon>Bacillariophycidae</taxon>
        <taxon>Naviculales</taxon>
        <taxon>Naviculaceae</taxon>
        <taxon>Seminavis</taxon>
    </lineage>
</organism>
<keyword evidence="6" id="KW-0256">Endoplasmic reticulum</keyword>
<dbReference type="AlphaFoldDB" id="A0A9N8DWD6"/>
<evidence type="ECO:0000256" key="7">
    <source>
        <dbReference type="ARBA" id="ARBA00022989"/>
    </source>
</evidence>
<keyword evidence="5 12" id="KW-0732">Signal</keyword>
<dbReference type="InterPro" id="IPR011678">
    <property type="entry name" value="EMC1_C"/>
</dbReference>
<feature type="signal peptide" evidence="12">
    <location>
        <begin position="1"/>
        <end position="25"/>
    </location>
</feature>
<proteinExistence type="inferred from homology"/>
<comment type="caution">
    <text evidence="15">The sequence shown here is derived from an EMBL/GenBank/DDBJ whole genome shotgun (WGS) entry which is preliminary data.</text>
</comment>
<evidence type="ECO:0000313" key="15">
    <source>
        <dbReference type="EMBL" id="CAB9510212.1"/>
    </source>
</evidence>
<accession>A0A9N8DWD6</accession>
<evidence type="ECO:0000256" key="2">
    <source>
        <dbReference type="ARBA" id="ARBA00007904"/>
    </source>
</evidence>
<dbReference type="Proteomes" id="UP001153069">
    <property type="component" value="Unassembled WGS sequence"/>
</dbReference>
<evidence type="ECO:0000256" key="9">
    <source>
        <dbReference type="ARBA" id="ARBA00023180"/>
    </source>
</evidence>
<gene>
    <name evidence="15" type="ORF">SEMRO_426_G140400.1</name>
</gene>
<keyword evidence="4 11" id="KW-0812">Transmembrane</keyword>
<evidence type="ECO:0000256" key="12">
    <source>
        <dbReference type="SAM" id="SignalP"/>
    </source>
</evidence>
<protein>
    <recommendedName>
        <fullName evidence="3">ER membrane protein complex subunit 1</fullName>
    </recommendedName>
</protein>
<evidence type="ECO:0000256" key="1">
    <source>
        <dbReference type="ARBA" id="ARBA00004115"/>
    </source>
</evidence>
<feature type="region of interest" description="Disordered" evidence="10">
    <location>
        <begin position="775"/>
        <end position="811"/>
    </location>
</feature>
<comment type="similarity">
    <text evidence="2">Belongs to the EMC1 family.</text>
</comment>
<evidence type="ECO:0000256" key="3">
    <source>
        <dbReference type="ARBA" id="ARBA00020824"/>
    </source>
</evidence>
<feature type="domain" description="ER membrane protein complex subunit 1 C-terminal" evidence="13">
    <location>
        <begin position="852"/>
        <end position="1070"/>
    </location>
</feature>
<feature type="transmembrane region" description="Helical" evidence="11">
    <location>
        <begin position="1041"/>
        <end position="1061"/>
    </location>
</feature>
<evidence type="ECO:0000256" key="10">
    <source>
        <dbReference type="SAM" id="MobiDB-lite"/>
    </source>
</evidence>
<keyword evidence="7 11" id="KW-1133">Transmembrane helix</keyword>
<keyword evidence="16" id="KW-1185">Reference proteome</keyword>
<dbReference type="InterPro" id="IPR026895">
    <property type="entry name" value="EMC1"/>
</dbReference>
<evidence type="ECO:0000256" key="11">
    <source>
        <dbReference type="SAM" id="Phobius"/>
    </source>
</evidence>
<dbReference type="PANTHER" id="PTHR21573">
    <property type="entry name" value="ER MEMBRANE PROTEIN COMPLEX SUBUNIT 1"/>
    <property type="match status" value="1"/>
</dbReference>
<feature type="domain" description="EMC1 first beta-propeller" evidence="14">
    <location>
        <begin position="25"/>
        <end position="186"/>
    </location>
</feature>
<evidence type="ECO:0000256" key="5">
    <source>
        <dbReference type="ARBA" id="ARBA00022729"/>
    </source>
</evidence>
<keyword evidence="8 11" id="KW-0472">Membrane</keyword>
<name>A0A9N8DWD6_9STRA</name>